<dbReference type="PANTHER" id="PTHR22763">
    <property type="entry name" value="RING ZINC FINGER PROTEIN"/>
    <property type="match status" value="1"/>
</dbReference>
<feature type="transmembrane region" description="Helical" evidence="17">
    <location>
        <begin position="305"/>
        <end position="325"/>
    </location>
</feature>
<evidence type="ECO:0000256" key="8">
    <source>
        <dbReference type="ARBA" id="ARBA00022723"/>
    </source>
</evidence>
<feature type="transmembrane region" description="Helical" evidence="17">
    <location>
        <begin position="12"/>
        <end position="31"/>
    </location>
</feature>
<keyword evidence="13 17" id="KW-1133">Transmembrane helix</keyword>
<feature type="compositionally biased region" description="Polar residues" evidence="16">
    <location>
        <begin position="847"/>
        <end position="864"/>
    </location>
</feature>
<dbReference type="EC" id="2.3.2.27" evidence="5"/>
<dbReference type="GO" id="GO:0061630">
    <property type="term" value="F:ubiquitin protein ligase activity"/>
    <property type="evidence" value="ECO:0007669"/>
    <property type="project" value="UniProtKB-EC"/>
</dbReference>
<feature type="transmembrane region" description="Helical" evidence="17">
    <location>
        <begin position="142"/>
        <end position="164"/>
    </location>
</feature>
<keyword evidence="14 17" id="KW-0472">Membrane</keyword>
<feature type="domain" description="RING-type" evidence="18">
    <location>
        <begin position="371"/>
        <end position="427"/>
    </location>
</feature>
<feature type="transmembrane region" description="Helical" evidence="17">
    <location>
        <begin position="51"/>
        <end position="69"/>
    </location>
</feature>
<keyword evidence="6 19" id="KW-0808">Transferase</keyword>
<keyword evidence="7 17" id="KW-0812">Transmembrane</keyword>
<dbReference type="EMBL" id="JAVRRG010000090">
    <property type="protein sequence ID" value="KAK5087449.1"/>
    <property type="molecule type" value="Genomic_DNA"/>
</dbReference>
<dbReference type="InterPro" id="IPR057992">
    <property type="entry name" value="TPR_SYVN1_N"/>
</dbReference>
<keyword evidence="20" id="KW-1185">Reference proteome</keyword>
<feature type="region of interest" description="Disordered" evidence="16">
    <location>
        <begin position="665"/>
        <end position="735"/>
    </location>
</feature>
<organism evidence="19 20">
    <name type="scientific">Lithohypha guttulata</name>
    <dbReference type="NCBI Taxonomy" id="1690604"/>
    <lineage>
        <taxon>Eukaryota</taxon>
        <taxon>Fungi</taxon>
        <taxon>Dikarya</taxon>
        <taxon>Ascomycota</taxon>
        <taxon>Pezizomycotina</taxon>
        <taxon>Eurotiomycetes</taxon>
        <taxon>Chaetothyriomycetidae</taxon>
        <taxon>Chaetothyriales</taxon>
        <taxon>Trichomeriaceae</taxon>
        <taxon>Lithohypha</taxon>
    </lineage>
</organism>
<dbReference type="InterPro" id="IPR013083">
    <property type="entry name" value="Znf_RING/FYVE/PHD"/>
</dbReference>
<evidence type="ECO:0000256" key="5">
    <source>
        <dbReference type="ARBA" id="ARBA00012483"/>
    </source>
</evidence>
<keyword evidence="8" id="KW-0479">Metal-binding</keyword>
<feature type="transmembrane region" description="Helical" evidence="17">
    <location>
        <begin position="89"/>
        <end position="121"/>
    </location>
</feature>
<evidence type="ECO:0000256" key="13">
    <source>
        <dbReference type="ARBA" id="ARBA00022989"/>
    </source>
</evidence>
<comment type="pathway">
    <text evidence="3">Protein modification; protein ubiquitination.</text>
</comment>
<reference evidence="19 20" key="1">
    <citation type="submission" date="2023-08" db="EMBL/GenBank/DDBJ databases">
        <title>Black Yeasts Isolated from many extreme environments.</title>
        <authorList>
            <person name="Coleine C."/>
            <person name="Stajich J.E."/>
            <person name="Selbmann L."/>
        </authorList>
    </citation>
    <scope>NUCLEOTIDE SEQUENCE [LARGE SCALE GENOMIC DNA]</scope>
    <source>
        <strain evidence="19 20">CCFEE 5885</strain>
    </source>
</reference>
<evidence type="ECO:0000256" key="3">
    <source>
        <dbReference type="ARBA" id="ARBA00004906"/>
    </source>
</evidence>
<feature type="compositionally biased region" description="Low complexity" evidence="16">
    <location>
        <begin position="262"/>
        <end position="274"/>
    </location>
</feature>
<feature type="compositionally biased region" description="Low complexity" evidence="16">
    <location>
        <begin position="790"/>
        <end position="814"/>
    </location>
</feature>
<feature type="compositionally biased region" description="Polar residues" evidence="16">
    <location>
        <begin position="691"/>
        <end position="719"/>
    </location>
</feature>
<feature type="compositionally biased region" description="Low complexity" evidence="16">
    <location>
        <begin position="720"/>
        <end position="735"/>
    </location>
</feature>
<feature type="compositionally biased region" description="Low complexity" evidence="16">
    <location>
        <begin position="434"/>
        <end position="452"/>
    </location>
</feature>
<keyword evidence="12" id="KW-0862">Zinc</keyword>
<feature type="region of interest" description="Disordered" evidence="16">
    <location>
        <begin position="750"/>
        <end position="945"/>
    </location>
</feature>
<evidence type="ECO:0000256" key="16">
    <source>
        <dbReference type="SAM" id="MobiDB-lite"/>
    </source>
</evidence>
<accession>A0ABR0K573</accession>
<comment type="similarity">
    <text evidence="4">Belongs to the HRD1 family.</text>
</comment>
<dbReference type="InterPro" id="IPR024766">
    <property type="entry name" value="Znf_RING_H2"/>
</dbReference>
<evidence type="ECO:0000256" key="6">
    <source>
        <dbReference type="ARBA" id="ARBA00022679"/>
    </source>
</evidence>
<evidence type="ECO:0000313" key="20">
    <source>
        <dbReference type="Proteomes" id="UP001345013"/>
    </source>
</evidence>
<protein>
    <recommendedName>
        <fullName evidence="5">RING-type E3 ubiquitin transferase</fullName>
        <ecNumber evidence="5">2.3.2.27</ecNumber>
    </recommendedName>
</protein>
<gene>
    <name evidence="19" type="primary">HRD1</name>
    <name evidence="19" type="ORF">LTR24_006718</name>
</gene>
<evidence type="ECO:0000313" key="19">
    <source>
        <dbReference type="EMBL" id="KAK5087449.1"/>
    </source>
</evidence>
<feature type="region of interest" description="Disordered" evidence="16">
    <location>
        <begin position="434"/>
        <end position="464"/>
    </location>
</feature>
<feature type="region of interest" description="Disordered" evidence="16">
    <location>
        <begin position="239"/>
        <end position="276"/>
    </location>
</feature>
<evidence type="ECO:0000256" key="4">
    <source>
        <dbReference type="ARBA" id="ARBA00010089"/>
    </source>
</evidence>
<keyword evidence="19" id="KW-0012">Acyltransferase</keyword>
<evidence type="ECO:0000256" key="9">
    <source>
        <dbReference type="ARBA" id="ARBA00022771"/>
    </source>
</evidence>
<dbReference type="InterPro" id="IPR050731">
    <property type="entry name" value="HRD1_E3_ubiq-ligases"/>
</dbReference>
<feature type="compositionally biased region" description="Polar residues" evidence="16">
    <location>
        <begin position="769"/>
        <end position="782"/>
    </location>
</feature>
<evidence type="ECO:0000256" key="17">
    <source>
        <dbReference type="SAM" id="Phobius"/>
    </source>
</evidence>
<dbReference type="InterPro" id="IPR001841">
    <property type="entry name" value="Znf_RING"/>
</dbReference>
<dbReference type="SUPFAM" id="SSF57850">
    <property type="entry name" value="RING/U-box"/>
    <property type="match status" value="1"/>
</dbReference>
<dbReference type="Pfam" id="PF12678">
    <property type="entry name" value="zf-rbx1"/>
    <property type="match status" value="1"/>
</dbReference>
<name>A0ABR0K573_9EURO</name>
<keyword evidence="9 15" id="KW-0863">Zinc-finger</keyword>
<dbReference type="PANTHER" id="PTHR22763:SF184">
    <property type="entry name" value="E3 UBIQUITIN-PROTEIN LIGASE SYNOVIOLIN"/>
    <property type="match status" value="1"/>
</dbReference>
<evidence type="ECO:0000256" key="7">
    <source>
        <dbReference type="ARBA" id="ARBA00022692"/>
    </source>
</evidence>
<keyword evidence="10" id="KW-0833">Ubl conjugation pathway</keyword>
<feature type="transmembrane region" description="Helical" evidence="17">
    <location>
        <begin position="184"/>
        <end position="208"/>
    </location>
</feature>
<evidence type="ECO:0000256" key="10">
    <source>
        <dbReference type="ARBA" id="ARBA00022786"/>
    </source>
</evidence>
<feature type="compositionally biased region" description="Low complexity" evidence="16">
    <location>
        <begin position="751"/>
        <end position="768"/>
    </location>
</feature>
<evidence type="ECO:0000256" key="11">
    <source>
        <dbReference type="ARBA" id="ARBA00022824"/>
    </source>
</evidence>
<dbReference type="SMART" id="SM00184">
    <property type="entry name" value="RING"/>
    <property type="match status" value="1"/>
</dbReference>
<dbReference type="PROSITE" id="PS50089">
    <property type="entry name" value="ZF_RING_2"/>
    <property type="match status" value="1"/>
</dbReference>
<dbReference type="Gene3D" id="3.30.40.10">
    <property type="entry name" value="Zinc/RING finger domain, C3HC4 (zinc finger)"/>
    <property type="match status" value="1"/>
</dbReference>
<sequence>MPPQPGTMRNRWTAYAALSTALAGGVILKSLAQRPNFYSAAVYLSQSSANLMILCNLVFVTASSILLLLQQALYGPLRPIEVEQLYEKAWFAVTETCLAMTIFRGEIGAGFLVMFFSLLVGKVWGWIGEGRVEVLEQQQHNVVARGATFFYTRLGASLILSLLFDTCMLEYTVGQVLHMARPDMMVMFGFEFAVLTITSLSTGMRYTLNLVEIAIVRKQKQKRMDAIRKERVDAAVREVRTQQDTTQEGAVPAQEAGEDLTQRQTQAAEAAASQPIDEADVEVEGWEGKGKWVFYLDLTTDFCKLVIYLSFFFILLIFYGLPLHIMRDVFLTCRSFFKRIGDFLRYRNATKDMNQRYPDATEAEIGREDVCIICREEMRIYVPPAQGAARDPVAERMRPKKLPCGHVLHFSCLRSWLERQQICPTCRATVVPTPQAGQGAAGRAQAAAPRAQHPQNGGNGRPRVYQFGPLRIGVGAVRGNDMFEQLEQQLANLNAAPAPGQDANIPHQYGFGIRWDGMRQRAQGTHRQHRPTVDDQLNAAERQIQREVDTLQASMGELQALRNVQAQLARIRMARQGAQASQAVQQGQAQGLQQLNPQARPILPAVTGLTPNQQQNILQAGSDQLPEGLTLPEGWSMMPLQPMQQQQLPAHGLLPMPVPPPLNIHGPYYMPQNGPHAPVHPPPQDSRNPDGMSTSGPGFSQPQDTATQPQQMRSTNSPRGQQPTPTTGPMQPNNMQAQTRNTLEQLVNTLGPSQSSAGNGGSASAPAPTFSNFTPPRPTTSAQRPPPQVQRPSPTQQTSTQNTMRPAAAANNHPASPPRPTQATRAPSTSNTTTSISPPRRLVPPAQSRTTNTNANGTRSSSASPHRPTKSIGSSWGFSGVESHADEEDEDTTDSEEENVDQKEMPPRTNGASARSAGGRGSDSAQRGPGKAKSATVEDLVEDPD</sequence>
<proteinExistence type="inferred from homology"/>
<dbReference type="Pfam" id="PF25563">
    <property type="entry name" value="TPR_SYVN1_N"/>
    <property type="match status" value="1"/>
</dbReference>
<comment type="subcellular location">
    <subcellularLocation>
        <location evidence="2">Endoplasmic reticulum membrane</location>
        <topology evidence="2">Multi-pass membrane protein</topology>
    </subcellularLocation>
</comment>
<feature type="compositionally biased region" description="Low complexity" evidence="16">
    <location>
        <begin position="827"/>
        <end position="839"/>
    </location>
</feature>
<comment type="caution">
    <text evidence="19">The sequence shown here is derived from an EMBL/GenBank/DDBJ whole genome shotgun (WGS) entry which is preliminary data.</text>
</comment>
<keyword evidence="11" id="KW-0256">Endoplasmic reticulum</keyword>
<evidence type="ECO:0000256" key="15">
    <source>
        <dbReference type="PROSITE-ProRule" id="PRU00175"/>
    </source>
</evidence>
<evidence type="ECO:0000256" key="1">
    <source>
        <dbReference type="ARBA" id="ARBA00000900"/>
    </source>
</evidence>
<evidence type="ECO:0000256" key="12">
    <source>
        <dbReference type="ARBA" id="ARBA00022833"/>
    </source>
</evidence>
<evidence type="ECO:0000256" key="2">
    <source>
        <dbReference type="ARBA" id="ARBA00004477"/>
    </source>
</evidence>
<comment type="catalytic activity">
    <reaction evidence="1">
        <text>S-ubiquitinyl-[E2 ubiquitin-conjugating enzyme]-L-cysteine + [acceptor protein]-L-lysine = [E2 ubiquitin-conjugating enzyme]-L-cysteine + N(6)-ubiquitinyl-[acceptor protein]-L-lysine.</text>
        <dbReference type="EC" id="2.3.2.27"/>
    </reaction>
</comment>
<dbReference type="Proteomes" id="UP001345013">
    <property type="component" value="Unassembled WGS sequence"/>
</dbReference>
<feature type="compositionally biased region" description="Low complexity" evidence="16">
    <location>
        <begin position="911"/>
        <end position="928"/>
    </location>
</feature>
<dbReference type="CDD" id="cd16479">
    <property type="entry name" value="RING-H2_synoviolin"/>
    <property type="match status" value="1"/>
</dbReference>
<dbReference type="InterPro" id="IPR058051">
    <property type="entry name" value="Znf_RING_synoviolin"/>
</dbReference>
<evidence type="ECO:0000256" key="14">
    <source>
        <dbReference type="ARBA" id="ARBA00023136"/>
    </source>
</evidence>
<feature type="compositionally biased region" description="Acidic residues" evidence="16">
    <location>
        <begin position="885"/>
        <end position="899"/>
    </location>
</feature>
<evidence type="ECO:0000259" key="18">
    <source>
        <dbReference type="PROSITE" id="PS50089"/>
    </source>
</evidence>